<evidence type="ECO:0000313" key="3">
    <source>
        <dbReference type="EMBL" id="UYV77502.1"/>
    </source>
</evidence>
<dbReference type="PANTHER" id="PTHR23138">
    <property type="entry name" value="RAN BINDING PROTEIN"/>
    <property type="match status" value="1"/>
</dbReference>
<dbReference type="InterPro" id="IPR045255">
    <property type="entry name" value="RanBP1-like"/>
</dbReference>
<dbReference type="Gene3D" id="2.30.29.30">
    <property type="entry name" value="Pleckstrin-homology domain (PH domain)/Phosphotyrosine-binding domain (PTB)"/>
    <property type="match status" value="1"/>
</dbReference>
<gene>
    <name evidence="3" type="ORF">LAZ67_15001305</name>
</gene>
<feature type="compositionally biased region" description="Polar residues" evidence="1">
    <location>
        <begin position="91"/>
        <end position="100"/>
    </location>
</feature>
<reference evidence="3 4" key="1">
    <citation type="submission" date="2022-01" db="EMBL/GenBank/DDBJ databases">
        <title>A chromosomal length assembly of Cordylochernes scorpioides.</title>
        <authorList>
            <person name="Zeh D."/>
            <person name="Zeh J."/>
        </authorList>
    </citation>
    <scope>NUCLEOTIDE SEQUENCE [LARGE SCALE GENOMIC DNA]</scope>
    <source>
        <strain evidence="3">IN4F17</strain>
        <tissue evidence="3">Whole Body</tissue>
    </source>
</reference>
<keyword evidence="4" id="KW-1185">Reference proteome</keyword>
<feature type="region of interest" description="Disordered" evidence="1">
    <location>
        <begin position="73"/>
        <end position="100"/>
    </location>
</feature>
<dbReference type="PROSITE" id="PS50196">
    <property type="entry name" value="RANBD1"/>
    <property type="match status" value="1"/>
</dbReference>
<protein>
    <submittedName>
        <fullName evidence="3">RANBP2</fullName>
    </submittedName>
</protein>
<sequence>MRRDQVHKVVCNHLIVEGTQLSAMATSNNSLCWVARDFSEDPQGTLEKFAIRFKNYELKEKFEKVYNECLQSLTENKPLPGQPSERETEQAVASIQEPTSCENLRAQLSRSEEREYVMVDAEENASAEEEDDYEEETDDDMEKMIMLEDEVMYSVFDNDSNAFKSAFMNRLSL</sequence>
<dbReference type="InterPro" id="IPR011993">
    <property type="entry name" value="PH-like_dom_sf"/>
</dbReference>
<dbReference type="PANTHER" id="PTHR23138:SF87">
    <property type="entry name" value="E3 SUMO-PROTEIN LIGASE RANBP2"/>
    <property type="match status" value="1"/>
</dbReference>
<name>A0ABY6L8M7_9ARAC</name>
<dbReference type="Proteomes" id="UP001235939">
    <property type="component" value="Chromosome 15"/>
</dbReference>
<evidence type="ECO:0000259" key="2">
    <source>
        <dbReference type="PROSITE" id="PS50196"/>
    </source>
</evidence>
<dbReference type="CDD" id="cd00835">
    <property type="entry name" value="RanBD_family"/>
    <property type="match status" value="1"/>
</dbReference>
<evidence type="ECO:0000256" key="1">
    <source>
        <dbReference type="SAM" id="MobiDB-lite"/>
    </source>
</evidence>
<dbReference type="EMBL" id="CP092877">
    <property type="protein sequence ID" value="UYV77502.1"/>
    <property type="molecule type" value="Genomic_DNA"/>
</dbReference>
<dbReference type="Pfam" id="PF00638">
    <property type="entry name" value="Ran_BP1"/>
    <property type="match status" value="1"/>
</dbReference>
<accession>A0ABY6L8M7</accession>
<proteinExistence type="predicted"/>
<organism evidence="3 4">
    <name type="scientific">Cordylochernes scorpioides</name>
    <dbReference type="NCBI Taxonomy" id="51811"/>
    <lineage>
        <taxon>Eukaryota</taxon>
        <taxon>Metazoa</taxon>
        <taxon>Ecdysozoa</taxon>
        <taxon>Arthropoda</taxon>
        <taxon>Chelicerata</taxon>
        <taxon>Arachnida</taxon>
        <taxon>Pseudoscorpiones</taxon>
        <taxon>Cheliferoidea</taxon>
        <taxon>Chernetidae</taxon>
        <taxon>Cordylochernes</taxon>
    </lineage>
</organism>
<feature type="domain" description="RanBD1" evidence="2">
    <location>
        <begin position="1"/>
        <end position="75"/>
    </location>
</feature>
<evidence type="ECO:0000313" key="4">
    <source>
        <dbReference type="Proteomes" id="UP001235939"/>
    </source>
</evidence>
<dbReference type="InterPro" id="IPR000156">
    <property type="entry name" value="Ran_bind_dom"/>
</dbReference>
<dbReference type="SUPFAM" id="SSF50729">
    <property type="entry name" value="PH domain-like"/>
    <property type="match status" value="1"/>
</dbReference>